<sequence length="427" mass="45697">MPKLTKSIVEAAAPRDKQFTIWCSELPGFGVYVLPSSKRTYFVDYRNADGVRRRMTIGRHGALTCEEARKLAIATMGEAVKGEDPALERATRRKSLTVAELCERYLAAVEKGLVTGKGGRPKKPASIDIERGRINRHIVPLLGKKLVIDLKSSDIARFIKDVTLGKTAVVEKTDKKRGKAVVEGGAGTAGRTAALFGGILSFAVDEGVISENPSHGVKRPTVAKRNRRLSADEFKRLGDAIAAREGVDAWQGQAGLRLIALTGCRLGEIAKLKWSEVDIDGQALRLTDTKTGPSVRPLGKPAADILRGLIDRKGGDFVLPGARNADQPFGSLSAVIEKTMAAAGLDDVTAHTLRHSFASVAGDLDFTESTIGVILGHSAGSTTSRYVHRLDSVLIAAANKIANEVHRQMTGEKGKVVPMPGRNAKAT</sequence>
<dbReference type="Gene3D" id="1.10.150.130">
    <property type="match status" value="1"/>
</dbReference>
<keyword evidence="3" id="KW-0238">DNA-binding</keyword>
<reference evidence="6 7" key="1">
    <citation type="submission" date="2024-02" db="EMBL/GenBank/DDBJ databases">
        <title>Expansion and revision of Xanthobacter and proposal of Roseixanthobacter gen. nov.</title>
        <authorList>
            <person name="Soltysiak M.P.M."/>
            <person name="Jalihal A."/>
            <person name="Ory A."/>
            <person name="Chrisophersen C."/>
            <person name="Lee A.D."/>
            <person name="Boulton J."/>
            <person name="Springer M."/>
        </authorList>
    </citation>
    <scope>NUCLEOTIDE SEQUENCE [LARGE SCALE GENOMIC DNA]</scope>
    <source>
        <strain evidence="6 7">23A</strain>
    </source>
</reference>
<evidence type="ECO:0000256" key="2">
    <source>
        <dbReference type="ARBA" id="ARBA00022908"/>
    </source>
</evidence>
<keyword evidence="7" id="KW-1185">Reference proteome</keyword>
<dbReference type="InterPro" id="IPR013762">
    <property type="entry name" value="Integrase-like_cat_sf"/>
</dbReference>
<evidence type="ECO:0000256" key="4">
    <source>
        <dbReference type="ARBA" id="ARBA00023172"/>
    </source>
</evidence>
<organism evidence="6 7">
    <name type="scientific">Xanthobacter oligotrophicus</name>
    <dbReference type="NCBI Taxonomy" id="2607286"/>
    <lineage>
        <taxon>Bacteria</taxon>
        <taxon>Pseudomonadati</taxon>
        <taxon>Pseudomonadota</taxon>
        <taxon>Alphaproteobacteria</taxon>
        <taxon>Hyphomicrobiales</taxon>
        <taxon>Xanthobacteraceae</taxon>
        <taxon>Xanthobacter</taxon>
    </lineage>
</organism>
<dbReference type="InterPro" id="IPR050808">
    <property type="entry name" value="Phage_Integrase"/>
</dbReference>
<dbReference type="InterPro" id="IPR002104">
    <property type="entry name" value="Integrase_catalytic"/>
</dbReference>
<name>A0ABW6ZTX2_9HYPH</name>
<accession>A0ABW6ZTX2</accession>
<dbReference type="Gene3D" id="1.10.443.10">
    <property type="entry name" value="Intergrase catalytic core"/>
    <property type="match status" value="1"/>
</dbReference>
<dbReference type="SUPFAM" id="SSF56349">
    <property type="entry name" value="DNA breaking-rejoining enzymes"/>
    <property type="match status" value="1"/>
</dbReference>
<dbReference type="InterPro" id="IPR025166">
    <property type="entry name" value="Integrase_DNA_bind_dom"/>
</dbReference>
<keyword evidence="4" id="KW-0233">DNA recombination</keyword>
<dbReference type="InterPro" id="IPR010998">
    <property type="entry name" value="Integrase_recombinase_N"/>
</dbReference>
<dbReference type="Pfam" id="PF00589">
    <property type="entry name" value="Phage_integrase"/>
    <property type="match status" value="1"/>
</dbReference>
<dbReference type="PROSITE" id="PS51898">
    <property type="entry name" value="TYR_RECOMBINASE"/>
    <property type="match status" value="1"/>
</dbReference>
<keyword evidence="2" id="KW-0229">DNA integration</keyword>
<comment type="similarity">
    <text evidence="1">Belongs to the 'phage' integrase family.</text>
</comment>
<protein>
    <submittedName>
        <fullName evidence="6">Tyrosine-type recombinase/integrase</fullName>
    </submittedName>
</protein>
<dbReference type="InterPro" id="IPR038488">
    <property type="entry name" value="Integrase_DNA-bd_sf"/>
</dbReference>
<evidence type="ECO:0000256" key="1">
    <source>
        <dbReference type="ARBA" id="ARBA00008857"/>
    </source>
</evidence>
<dbReference type="CDD" id="cd00796">
    <property type="entry name" value="INT_Rci_Hp1_C"/>
    <property type="match status" value="1"/>
</dbReference>
<evidence type="ECO:0000256" key="3">
    <source>
        <dbReference type="ARBA" id="ARBA00023125"/>
    </source>
</evidence>
<dbReference type="EMBL" id="JBAFVH010000004">
    <property type="protein sequence ID" value="MFG1372171.1"/>
    <property type="molecule type" value="Genomic_DNA"/>
</dbReference>
<dbReference type="Proteomes" id="UP001604002">
    <property type="component" value="Unassembled WGS sequence"/>
</dbReference>
<dbReference type="Pfam" id="PF13356">
    <property type="entry name" value="Arm-DNA-bind_3"/>
    <property type="match status" value="1"/>
</dbReference>
<comment type="caution">
    <text evidence="6">The sequence shown here is derived from an EMBL/GenBank/DDBJ whole genome shotgun (WGS) entry which is preliminary data.</text>
</comment>
<dbReference type="InterPro" id="IPR011010">
    <property type="entry name" value="DNA_brk_join_enz"/>
</dbReference>
<evidence type="ECO:0000259" key="5">
    <source>
        <dbReference type="PROSITE" id="PS51898"/>
    </source>
</evidence>
<dbReference type="PANTHER" id="PTHR30629">
    <property type="entry name" value="PROPHAGE INTEGRASE"/>
    <property type="match status" value="1"/>
</dbReference>
<dbReference type="PANTHER" id="PTHR30629:SF2">
    <property type="entry name" value="PROPHAGE INTEGRASE INTS-RELATED"/>
    <property type="match status" value="1"/>
</dbReference>
<evidence type="ECO:0000313" key="7">
    <source>
        <dbReference type="Proteomes" id="UP001604002"/>
    </source>
</evidence>
<dbReference type="Gene3D" id="3.30.160.390">
    <property type="entry name" value="Integrase, DNA-binding domain"/>
    <property type="match status" value="1"/>
</dbReference>
<proteinExistence type="inferred from homology"/>
<evidence type="ECO:0000313" key="6">
    <source>
        <dbReference type="EMBL" id="MFG1372171.1"/>
    </source>
</evidence>
<gene>
    <name evidence="6" type="ORF">V5F32_08355</name>
</gene>
<feature type="domain" description="Tyr recombinase" evidence="5">
    <location>
        <begin position="224"/>
        <end position="399"/>
    </location>
</feature>
<dbReference type="RefSeq" id="WP_393992079.1">
    <property type="nucleotide sequence ID" value="NZ_JBAFVH010000004.1"/>
</dbReference>